<feature type="compositionally biased region" description="Basic and acidic residues" evidence="3">
    <location>
        <begin position="265"/>
        <end position="276"/>
    </location>
</feature>
<dbReference type="AlphaFoldDB" id="A0A5J9T6A2"/>
<accession>A0A5J9T6A2</accession>
<dbReference type="Gramene" id="TVU06794">
    <property type="protein sequence ID" value="TVU06794"/>
    <property type="gene ID" value="EJB05_46828"/>
</dbReference>
<protein>
    <recommendedName>
        <fullName evidence="6">HhH-GPD domain-containing protein</fullName>
    </recommendedName>
</protein>
<feature type="region of interest" description="Disordered" evidence="3">
    <location>
        <begin position="1"/>
        <end position="62"/>
    </location>
</feature>
<evidence type="ECO:0008006" key="6">
    <source>
        <dbReference type="Google" id="ProtNLM"/>
    </source>
</evidence>
<dbReference type="GO" id="GO:0003677">
    <property type="term" value="F:DNA binding"/>
    <property type="evidence" value="ECO:0007669"/>
    <property type="project" value="InterPro"/>
</dbReference>
<dbReference type="PANTHER" id="PTHR15074:SF0">
    <property type="entry name" value="METHYL-CPG-BINDING DOMAIN PROTEIN 4-LIKE PROTEIN"/>
    <property type="match status" value="1"/>
</dbReference>
<feature type="compositionally biased region" description="Polar residues" evidence="3">
    <location>
        <begin position="301"/>
        <end position="319"/>
    </location>
</feature>
<keyword evidence="5" id="KW-1185">Reference proteome</keyword>
<evidence type="ECO:0000256" key="1">
    <source>
        <dbReference type="ARBA" id="ARBA00004123"/>
    </source>
</evidence>
<comment type="caution">
    <text evidence="4">The sequence shown here is derived from an EMBL/GenBank/DDBJ whole genome shotgun (WGS) entry which is preliminary data.</text>
</comment>
<feature type="compositionally biased region" description="Basic and acidic residues" evidence="3">
    <location>
        <begin position="18"/>
        <end position="32"/>
    </location>
</feature>
<comment type="subcellular location">
    <subcellularLocation>
        <location evidence="1">Nucleus</location>
    </subcellularLocation>
</comment>
<evidence type="ECO:0000256" key="2">
    <source>
        <dbReference type="ARBA" id="ARBA00023242"/>
    </source>
</evidence>
<name>A0A5J9T6A2_9POAL</name>
<sequence length="490" mass="53995">MRINTYPRNPPVCAQARGGEERGGECRMKEPIGARFQLPGEGVPQTDPGGGDRGAVSMKKEPVDGNNWTAAVLQSARPKVPTASRGCSAAAVAKIQRPSLLAGADSNRPLNLFEEFRYIPLAVRKAKGQATSACCVRVRQGESNPNRELHCFPSVCGTMATKGSIMLQKQEAGSSATPVSRPVGKVCHCCLCVRSVGSTAILGKKKKELSPQVSVPLSCCYDSPNPFDKFRYTPLAEQKDQEQSDNATPELRRSSSLLLARCSSVDDPKVGRKRSQDAYQEGKLQRFADKRRKAVPATAAGRSNNKKSVSQQKPKRTSSAVLTAAEKRLDMYRRLPPDQLVAPQRQTPYNLIQESYAPDPWKVMVICMLLNRTKGKTIKQIVEGFFTRYPDAQAACSANLDGMVEYLRPTGLQLEKAVRIKKFSSSYLSSDWTYVTELHGVGKYAADAYAIFCAGRVMDVQPEDHKLVDYWKYVCNIGEPWEDEDSVFAI</sequence>
<dbReference type="EMBL" id="RWGY01000045">
    <property type="protein sequence ID" value="TVU06794.1"/>
    <property type="molecule type" value="Genomic_DNA"/>
</dbReference>
<keyword evidence="2" id="KW-0539">Nucleus</keyword>
<dbReference type="GO" id="GO:0006281">
    <property type="term" value="P:DNA repair"/>
    <property type="evidence" value="ECO:0007669"/>
    <property type="project" value="InterPro"/>
</dbReference>
<reference evidence="4 5" key="1">
    <citation type="journal article" date="2019" name="Sci. Rep.">
        <title>A high-quality genome of Eragrostis curvula grass provides insights into Poaceae evolution and supports new strategies to enhance forage quality.</title>
        <authorList>
            <person name="Carballo J."/>
            <person name="Santos B.A.C.M."/>
            <person name="Zappacosta D."/>
            <person name="Garbus I."/>
            <person name="Selva J.P."/>
            <person name="Gallo C.A."/>
            <person name="Diaz A."/>
            <person name="Albertini E."/>
            <person name="Caccamo M."/>
            <person name="Echenique V."/>
        </authorList>
    </citation>
    <scope>NUCLEOTIDE SEQUENCE [LARGE SCALE GENOMIC DNA]</scope>
    <source>
        <strain evidence="5">cv. Victoria</strain>
        <tissue evidence="4">Leaf</tissue>
    </source>
</reference>
<feature type="region of interest" description="Disordered" evidence="3">
    <location>
        <begin position="265"/>
        <end position="319"/>
    </location>
</feature>
<gene>
    <name evidence="4" type="ORF">EJB05_46828</name>
</gene>
<organism evidence="4 5">
    <name type="scientific">Eragrostis curvula</name>
    <name type="common">weeping love grass</name>
    <dbReference type="NCBI Taxonomy" id="38414"/>
    <lineage>
        <taxon>Eukaryota</taxon>
        <taxon>Viridiplantae</taxon>
        <taxon>Streptophyta</taxon>
        <taxon>Embryophyta</taxon>
        <taxon>Tracheophyta</taxon>
        <taxon>Spermatophyta</taxon>
        <taxon>Magnoliopsida</taxon>
        <taxon>Liliopsida</taxon>
        <taxon>Poales</taxon>
        <taxon>Poaceae</taxon>
        <taxon>PACMAD clade</taxon>
        <taxon>Chloridoideae</taxon>
        <taxon>Eragrostideae</taxon>
        <taxon>Eragrostidinae</taxon>
        <taxon>Eragrostis</taxon>
    </lineage>
</organism>
<dbReference type="GO" id="GO:0003824">
    <property type="term" value="F:catalytic activity"/>
    <property type="evidence" value="ECO:0007669"/>
    <property type="project" value="InterPro"/>
</dbReference>
<dbReference type="Proteomes" id="UP000324897">
    <property type="component" value="Unassembled WGS sequence"/>
</dbReference>
<evidence type="ECO:0000313" key="5">
    <source>
        <dbReference type="Proteomes" id="UP000324897"/>
    </source>
</evidence>
<dbReference type="InterPro" id="IPR045138">
    <property type="entry name" value="MeCP2/MBD4"/>
</dbReference>
<dbReference type="GO" id="GO:0005634">
    <property type="term" value="C:nucleus"/>
    <property type="evidence" value="ECO:0007669"/>
    <property type="project" value="UniProtKB-SubCell"/>
</dbReference>
<evidence type="ECO:0000256" key="3">
    <source>
        <dbReference type="SAM" id="MobiDB-lite"/>
    </source>
</evidence>
<dbReference type="InterPro" id="IPR011257">
    <property type="entry name" value="DNA_glycosylase"/>
</dbReference>
<dbReference type="PANTHER" id="PTHR15074">
    <property type="entry name" value="METHYL-CPG-BINDING PROTEIN"/>
    <property type="match status" value="1"/>
</dbReference>
<dbReference type="Gene3D" id="1.10.340.30">
    <property type="entry name" value="Hypothetical protein, domain 2"/>
    <property type="match status" value="1"/>
</dbReference>
<dbReference type="SUPFAM" id="SSF48150">
    <property type="entry name" value="DNA-glycosylase"/>
    <property type="match status" value="1"/>
</dbReference>
<dbReference type="OrthoDB" id="10265068at2759"/>
<proteinExistence type="predicted"/>
<evidence type="ECO:0000313" key="4">
    <source>
        <dbReference type="EMBL" id="TVU06794.1"/>
    </source>
</evidence>